<evidence type="ECO:0000256" key="2">
    <source>
        <dbReference type="SAM" id="Coils"/>
    </source>
</evidence>
<evidence type="ECO:0000256" key="1">
    <source>
        <dbReference type="ARBA" id="ARBA00023054"/>
    </source>
</evidence>
<gene>
    <name evidence="4" type="ORF">P879_06156</name>
</gene>
<sequence>MQTTTENLNSRIEAAESRARTLEQERSFDVENTLSRLQEEQQRVSDLSRANELLRDQLDQAVQANQGLSQDVARLTLAWRHAAQQLDKRETEWREEESAFNDYFAAEHSRLLALWRAARNELFRSTRNIQAVCGNLEINIRANEVQTQANLKRESKYASTLETEAADRVRIITESLTKSQARLAETEGKLSEANAAKERLAMQVSKLCKLFTDIFDVYLLCLSYSPIF</sequence>
<feature type="domain" description="Rootletin-like coiled-coil" evidence="3">
    <location>
        <begin position="6"/>
        <end position="118"/>
    </location>
</feature>
<keyword evidence="5" id="KW-1185">Reference proteome</keyword>
<proteinExistence type="predicted"/>
<comment type="caution">
    <text evidence="4">The sequence shown here is derived from an EMBL/GenBank/DDBJ whole genome shotgun (WGS) entry which is preliminary data.</text>
</comment>
<keyword evidence="1 2" id="KW-0175">Coiled coil</keyword>
<organism evidence="4 5">
    <name type="scientific">Paragonimus westermani</name>
    <dbReference type="NCBI Taxonomy" id="34504"/>
    <lineage>
        <taxon>Eukaryota</taxon>
        <taxon>Metazoa</taxon>
        <taxon>Spiralia</taxon>
        <taxon>Lophotrochozoa</taxon>
        <taxon>Platyhelminthes</taxon>
        <taxon>Trematoda</taxon>
        <taxon>Digenea</taxon>
        <taxon>Plagiorchiida</taxon>
        <taxon>Troglotremata</taxon>
        <taxon>Troglotrematidae</taxon>
        <taxon>Paragonimus</taxon>
    </lineage>
</organism>
<dbReference type="InterPro" id="IPR055167">
    <property type="entry name" value="Rootletin-like_CC"/>
</dbReference>
<dbReference type="OrthoDB" id="3549872at2759"/>
<dbReference type="PANTHER" id="PTHR23159">
    <property type="entry name" value="CENTROSOMAL PROTEIN 2"/>
    <property type="match status" value="1"/>
</dbReference>
<evidence type="ECO:0000313" key="4">
    <source>
        <dbReference type="EMBL" id="KAF8569989.1"/>
    </source>
</evidence>
<reference evidence="4 5" key="1">
    <citation type="submission" date="2019-07" db="EMBL/GenBank/DDBJ databases">
        <title>Annotation for the trematode Paragonimus westermani.</title>
        <authorList>
            <person name="Choi Y.-J."/>
        </authorList>
    </citation>
    <scope>NUCLEOTIDE SEQUENCE [LARGE SCALE GENOMIC DNA]</scope>
    <source>
        <strain evidence="4">180907_Pwestermani</strain>
    </source>
</reference>
<dbReference type="Proteomes" id="UP000699462">
    <property type="component" value="Unassembled WGS sequence"/>
</dbReference>
<dbReference type="EMBL" id="JTDF01001458">
    <property type="protein sequence ID" value="KAF8569989.1"/>
    <property type="molecule type" value="Genomic_DNA"/>
</dbReference>
<protein>
    <recommendedName>
        <fullName evidence="3">Rootletin-like coiled-coil domain-containing protein</fullName>
    </recommendedName>
</protein>
<dbReference type="PANTHER" id="PTHR23159:SF31">
    <property type="entry name" value="CENTROSOME-ASSOCIATED PROTEIN CEP250 ISOFORM X1"/>
    <property type="match status" value="1"/>
</dbReference>
<evidence type="ECO:0000259" key="3">
    <source>
        <dbReference type="Pfam" id="PF15035"/>
    </source>
</evidence>
<name>A0A8T0DPW2_9TREM</name>
<feature type="coiled-coil region" evidence="2">
    <location>
        <begin position="176"/>
        <end position="203"/>
    </location>
</feature>
<dbReference type="AlphaFoldDB" id="A0A8T0DPW2"/>
<dbReference type="Pfam" id="PF15035">
    <property type="entry name" value="Rootletin"/>
    <property type="match status" value="1"/>
</dbReference>
<evidence type="ECO:0000313" key="5">
    <source>
        <dbReference type="Proteomes" id="UP000699462"/>
    </source>
</evidence>
<feature type="coiled-coil region" evidence="2">
    <location>
        <begin position="5"/>
        <end position="71"/>
    </location>
</feature>
<accession>A0A8T0DPW2</accession>